<evidence type="ECO:0000313" key="1">
    <source>
        <dbReference type="EMBL" id="KAK9681048.1"/>
    </source>
</evidence>
<dbReference type="EMBL" id="JASPKY010000852">
    <property type="protein sequence ID" value="KAK9681048.1"/>
    <property type="molecule type" value="Genomic_DNA"/>
</dbReference>
<protein>
    <submittedName>
        <fullName evidence="1">Uncharacterized protein</fullName>
    </submittedName>
</protein>
<sequence length="92" mass="10585">MICEIISLEEVVERASKQVESSMTTEIISLEEVVERASKQVESSMTTMRNRADDRLQEEVILVKEEDESSSEHLPNLLTFIQTVTTNQQEQR</sequence>
<dbReference type="AlphaFoldDB" id="A0AAW1HXD4"/>
<accession>A0AAW1HXD4</accession>
<organism evidence="1 2">
    <name type="scientific">Popillia japonica</name>
    <name type="common">Japanese beetle</name>
    <dbReference type="NCBI Taxonomy" id="7064"/>
    <lineage>
        <taxon>Eukaryota</taxon>
        <taxon>Metazoa</taxon>
        <taxon>Ecdysozoa</taxon>
        <taxon>Arthropoda</taxon>
        <taxon>Hexapoda</taxon>
        <taxon>Insecta</taxon>
        <taxon>Pterygota</taxon>
        <taxon>Neoptera</taxon>
        <taxon>Endopterygota</taxon>
        <taxon>Coleoptera</taxon>
        <taxon>Polyphaga</taxon>
        <taxon>Scarabaeiformia</taxon>
        <taxon>Scarabaeidae</taxon>
        <taxon>Rutelinae</taxon>
        <taxon>Popillia</taxon>
    </lineage>
</organism>
<reference evidence="1 2" key="1">
    <citation type="journal article" date="2024" name="BMC Genomics">
        <title>De novo assembly and annotation of Popillia japonica's genome with initial clues to its potential as an invasive pest.</title>
        <authorList>
            <person name="Cucini C."/>
            <person name="Boschi S."/>
            <person name="Funari R."/>
            <person name="Cardaioli E."/>
            <person name="Iannotti N."/>
            <person name="Marturano G."/>
            <person name="Paoli F."/>
            <person name="Bruttini M."/>
            <person name="Carapelli A."/>
            <person name="Frati F."/>
            <person name="Nardi F."/>
        </authorList>
    </citation>
    <scope>NUCLEOTIDE SEQUENCE [LARGE SCALE GENOMIC DNA]</scope>
    <source>
        <strain evidence="1">DMR45628</strain>
    </source>
</reference>
<keyword evidence="2" id="KW-1185">Reference proteome</keyword>
<proteinExistence type="predicted"/>
<comment type="caution">
    <text evidence="1">The sequence shown here is derived from an EMBL/GenBank/DDBJ whole genome shotgun (WGS) entry which is preliminary data.</text>
</comment>
<evidence type="ECO:0000313" key="2">
    <source>
        <dbReference type="Proteomes" id="UP001458880"/>
    </source>
</evidence>
<name>A0AAW1HXD4_POPJA</name>
<gene>
    <name evidence="1" type="ORF">QE152_g38613</name>
</gene>
<dbReference type="Proteomes" id="UP001458880">
    <property type="component" value="Unassembled WGS sequence"/>
</dbReference>